<sequence length="203" mass="22430">MAVLLTRPSGPIQALVAGMNSCPCKVTGAGGKEKIAKGSEMETSVKVYNSSHLRPTRSLQELIKAEGDISQQVQGPLEEDNRSCVLQWESERQKVPAEEEDGEEASRDATQSLAEKWNKCQGVCEQRQPNCDERSWARRALMRPHFRRVRHCRKKEVMLDRFSVNSDPAAEWQRKGAPEGALPVSQVRVLTAAQSSAAAGSMV</sequence>
<evidence type="ECO:0000313" key="2">
    <source>
        <dbReference type="EMBL" id="EHB09369.1"/>
    </source>
</evidence>
<keyword evidence="2" id="KW-0687">Ribonucleoprotein</keyword>
<dbReference type="GO" id="GO:0005840">
    <property type="term" value="C:ribosome"/>
    <property type="evidence" value="ECO:0007669"/>
    <property type="project" value="UniProtKB-KW"/>
</dbReference>
<dbReference type="InterPro" id="IPR038655">
    <property type="entry name" value="Ribosomal_eL27_sf"/>
</dbReference>
<dbReference type="GO" id="GO:0006412">
    <property type="term" value="P:translation"/>
    <property type="evidence" value="ECO:0007669"/>
    <property type="project" value="InterPro"/>
</dbReference>
<dbReference type="AlphaFoldDB" id="G5BJA8"/>
<keyword evidence="2" id="KW-0689">Ribosomal protein</keyword>
<evidence type="ECO:0000256" key="1">
    <source>
        <dbReference type="SAM" id="MobiDB-lite"/>
    </source>
</evidence>
<dbReference type="InterPro" id="IPR001141">
    <property type="entry name" value="Ribosomal_eL27"/>
</dbReference>
<feature type="region of interest" description="Disordered" evidence="1">
    <location>
        <begin position="92"/>
        <end position="112"/>
    </location>
</feature>
<organism evidence="2 3">
    <name type="scientific">Heterocephalus glaber</name>
    <name type="common">Naked mole rat</name>
    <dbReference type="NCBI Taxonomy" id="10181"/>
    <lineage>
        <taxon>Eukaryota</taxon>
        <taxon>Metazoa</taxon>
        <taxon>Chordata</taxon>
        <taxon>Craniata</taxon>
        <taxon>Vertebrata</taxon>
        <taxon>Euteleostomi</taxon>
        <taxon>Mammalia</taxon>
        <taxon>Eutheria</taxon>
        <taxon>Euarchontoglires</taxon>
        <taxon>Glires</taxon>
        <taxon>Rodentia</taxon>
        <taxon>Hystricomorpha</taxon>
        <taxon>Bathyergidae</taxon>
        <taxon>Heterocephalus</taxon>
    </lineage>
</organism>
<dbReference type="GO" id="GO:0003735">
    <property type="term" value="F:structural constituent of ribosome"/>
    <property type="evidence" value="ECO:0007669"/>
    <property type="project" value="InterPro"/>
</dbReference>
<proteinExistence type="predicted"/>
<dbReference type="Gene3D" id="2.30.30.770">
    <property type="match status" value="1"/>
</dbReference>
<dbReference type="InParanoid" id="G5BJA8"/>
<dbReference type="Proteomes" id="UP000006813">
    <property type="component" value="Unassembled WGS sequence"/>
</dbReference>
<protein>
    <submittedName>
        <fullName evidence="2">60S ribosomal protein L27</fullName>
    </submittedName>
</protein>
<dbReference type="EMBL" id="JH170564">
    <property type="protein sequence ID" value="EHB09369.1"/>
    <property type="molecule type" value="Genomic_DNA"/>
</dbReference>
<name>G5BJA8_HETGA</name>
<evidence type="ECO:0000313" key="3">
    <source>
        <dbReference type="Proteomes" id="UP000006813"/>
    </source>
</evidence>
<gene>
    <name evidence="2" type="ORF">GW7_04123</name>
</gene>
<dbReference type="Pfam" id="PF01777">
    <property type="entry name" value="Ribosomal_L27e"/>
    <property type="match status" value="1"/>
</dbReference>
<accession>G5BJA8</accession>
<dbReference type="STRING" id="10181.G5BJA8"/>
<reference evidence="2 3" key="1">
    <citation type="journal article" date="2011" name="Nature">
        <title>Genome sequencing reveals insights into physiology and longevity of the naked mole rat.</title>
        <authorList>
            <person name="Kim E.B."/>
            <person name="Fang X."/>
            <person name="Fushan A.A."/>
            <person name="Huang Z."/>
            <person name="Lobanov A.V."/>
            <person name="Han L."/>
            <person name="Marino S.M."/>
            <person name="Sun X."/>
            <person name="Turanov A.A."/>
            <person name="Yang P."/>
            <person name="Yim S.H."/>
            <person name="Zhao X."/>
            <person name="Kasaikina M.V."/>
            <person name="Stoletzki N."/>
            <person name="Peng C."/>
            <person name="Polak P."/>
            <person name="Xiong Z."/>
            <person name="Kiezun A."/>
            <person name="Zhu Y."/>
            <person name="Chen Y."/>
            <person name="Kryukov G.V."/>
            <person name="Zhang Q."/>
            <person name="Peshkin L."/>
            <person name="Yang L."/>
            <person name="Bronson R.T."/>
            <person name="Buffenstein R."/>
            <person name="Wang B."/>
            <person name="Han C."/>
            <person name="Li Q."/>
            <person name="Chen L."/>
            <person name="Zhao W."/>
            <person name="Sunyaev S.R."/>
            <person name="Park T.J."/>
            <person name="Zhang G."/>
            <person name="Wang J."/>
            <person name="Gladyshev V.N."/>
        </authorList>
    </citation>
    <scope>NUCLEOTIDE SEQUENCE [LARGE SCALE GENOMIC DNA]</scope>
</reference>